<sequence length="57" mass="6482">MEQKDVKLTIFVRGEEAYAFLRDVRETARAMKESWNADNPKAVTIFTIGGNGPEHGW</sequence>
<gene>
    <name evidence="1" type="ORF">LCGC14_2859190</name>
</gene>
<evidence type="ECO:0000313" key="1">
    <source>
        <dbReference type="EMBL" id="KKK76882.1"/>
    </source>
</evidence>
<reference evidence="1" key="1">
    <citation type="journal article" date="2015" name="Nature">
        <title>Complex archaea that bridge the gap between prokaryotes and eukaryotes.</title>
        <authorList>
            <person name="Spang A."/>
            <person name="Saw J.H."/>
            <person name="Jorgensen S.L."/>
            <person name="Zaremba-Niedzwiedzka K."/>
            <person name="Martijn J."/>
            <person name="Lind A.E."/>
            <person name="van Eijk R."/>
            <person name="Schleper C."/>
            <person name="Guy L."/>
            <person name="Ettema T.J."/>
        </authorList>
    </citation>
    <scope>NUCLEOTIDE SEQUENCE</scope>
</reference>
<dbReference type="EMBL" id="LAZR01055213">
    <property type="protein sequence ID" value="KKK76882.1"/>
    <property type="molecule type" value="Genomic_DNA"/>
</dbReference>
<dbReference type="AlphaFoldDB" id="A0A0F8Y655"/>
<protein>
    <submittedName>
        <fullName evidence="1">Uncharacterized protein</fullName>
    </submittedName>
</protein>
<organism evidence="1">
    <name type="scientific">marine sediment metagenome</name>
    <dbReference type="NCBI Taxonomy" id="412755"/>
    <lineage>
        <taxon>unclassified sequences</taxon>
        <taxon>metagenomes</taxon>
        <taxon>ecological metagenomes</taxon>
    </lineage>
</organism>
<accession>A0A0F8Y655</accession>
<name>A0A0F8Y655_9ZZZZ</name>
<comment type="caution">
    <text evidence="1">The sequence shown here is derived from an EMBL/GenBank/DDBJ whole genome shotgun (WGS) entry which is preliminary data.</text>
</comment>
<proteinExistence type="predicted"/>